<keyword evidence="4 8" id="KW-0812">Transmembrane</keyword>
<dbReference type="PANTHER" id="PTHR30561:SF1">
    <property type="entry name" value="MULTIDRUG TRANSPORTER EMRE"/>
    <property type="match status" value="1"/>
</dbReference>
<keyword evidence="2" id="KW-0813">Transport</keyword>
<gene>
    <name evidence="9" type="ORF">PGLA2088_LOCUS14855</name>
</gene>
<keyword evidence="5 8" id="KW-1133">Transmembrane helix</keyword>
<evidence type="ECO:0000256" key="7">
    <source>
        <dbReference type="SAM" id="MobiDB-lite"/>
    </source>
</evidence>
<organism evidence="9 10">
    <name type="scientific">Polarella glacialis</name>
    <name type="common">Dinoflagellate</name>
    <dbReference type="NCBI Taxonomy" id="89957"/>
    <lineage>
        <taxon>Eukaryota</taxon>
        <taxon>Sar</taxon>
        <taxon>Alveolata</taxon>
        <taxon>Dinophyceae</taxon>
        <taxon>Suessiales</taxon>
        <taxon>Suessiaceae</taxon>
        <taxon>Polarella</taxon>
    </lineage>
</organism>
<dbReference type="Pfam" id="PF00893">
    <property type="entry name" value="Multi_Drug_Res"/>
    <property type="match status" value="1"/>
</dbReference>
<name>A0A813J163_POLGL</name>
<dbReference type="AlphaFoldDB" id="A0A813J163"/>
<dbReference type="EMBL" id="CAJNNW010018141">
    <property type="protein sequence ID" value="CAE8662399.1"/>
    <property type="molecule type" value="Genomic_DNA"/>
</dbReference>
<keyword evidence="6 8" id="KW-0472">Membrane</keyword>
<evidence type="ECO:0000256" key="8">
    <source>
        <dbReference type="SAM" id="Phobius"/>
    </source>
</evidence>
<dbReference type="GO" id="GO:0005886">
    <property type="term" value="C:plasma membrane"/>
    <property type="evidence" value="ECO:0007669"/>
    <property type="project" value="UniProtKB-SubCell"/>
</dbReference>
<dbReference type="Gene3D" id="1.10.3730.20">
    <property type="match status" value="1"/>
</dbReference>
<evidence type="ECO:0000256" key="2">
    <source>
        <dbReference type="ARBA" id="ARBA00022448"/>
    </source>
</evidence>
<feature type="transmembrane region" description="Helical" evidence="8">
    <location>
        <begin position="50"/>
        <end position="68"/>
    </location>
</feature>
<evidence type="ECO:0000256" key="6">
    <source>
        <dbReference type="ARBA" id="ARBA00023136"/>
    </source>
</evidence>
<evidence type="ECO:0000313" key="10">
    <source>
        <dbReference type="Proteomes" id="UP000626109"/>
    </source>
</evidence>
<keyword evidence="3" id="KW-1003">Cell membrane</keyword>
<dbReference type="SUPFAM" id="SSF103481">
    <property type="entry name" value="Multidrug resistance efflux transporter EmrE"/>
    <property type="match status" value="1"/>
</dbReference>
<dbReference type="PANTHER" id="PTHR30561">
    <property type="entry name" value="SMR FAMILY PROTON-DEPENDENT DRUG EFFLUX TRANSPORTER SUGE"/>
    <property type="match status" value="1"/>
</dbReference>
<evidence type="ECO:0000313" key="9">
    <source>
        <dbReference type="EMBL" id="CAE8662399.1"/>
    </source>
</evidence>
<dbReference type="Proteomes" id="UP000626109">
    <property type="component" value="Unassembled WGS sequence"/>
</dbReference>
<feature type="transmembrane region" description="Helical" evidence="8">
    <location>
        <begin position="134"/>
        <end position="152"/>
    </location>
</feature>
<proteinExistence type="predicted"/>
<dbReference type="InterPro" id="IPR037185">
    <property type="entry name" value="EmrE-like"/>
</dbReference>
<dbReference type="InterPro" id="IPR045324">
    <property type="entry name" value="Small_multidrug_res"/>
</dbReference>
<evidence type="ECO:0000256" key="4">
    <source>
        <dbReference type="ARBA" id="ARBA00022692"/>
    </source>
</evidence>
<evidence type="ECO:0000256" key="3">
    <source>
        <dbReference type="ARBA" id="ARBA00022475"/>
    </source>
</evidence>
<feature type="transmembrane region" description="Helical" evidence="8">
    <location>
        <begin position="80"/>
        <end position="100"/>
    </location>
</feature>
<feature type="compositionally biased region" description="Low complexity" evidence="7">
    <location>
        <begin position="11"/>
        <end position="20"/>
    </location>
</feature>
<feature type="transmembrane region" description="Helical" evidence="8">
    <location>
        <begin position="106"/>
        <end position="127"/>
    </location>
</feature>
<evidence type="ECO:0000256" key="1">
    <source>
        <dbReference type="ARBA" id="ARBA00004651"/>
    </source>
</evidence>
<evidence type="ECO:0000256" key="5">
    <source>
        <dbReference type="ARBA" id="ARBA00022989"/>
    </source>
</evidence>
<reference evidence="9" key="1">
    <citation type="submission" date="2021-02" db="EMBL/GenBank/DDBJ databases">
        <authorList>
            <person name="Dougan E. K."/>
            <person name="Rhodes N."/>
            <person name="Thang M."/>
            <person name="Chan C."/>
        </authorList>
    </citation>
    <scope>NUCLEOTIDE SEQUENCE</scope>
</reference>
<comment type="subcellular location">
    <subcellularLocation>
        <location evidence="1">Cell membrane</location>
        <topology evidence="1">Multi-pass membrane protein</topology>
    </subcellularLocation>
</comment>
<comment type="caution">
    <text evidence="9">The sequence shown here is derived from an EMBL/GenBank/DDBJ whole genome shotgun (WGS) entry which is preliminary data.</text>
</comment>
<accession>A0A813J163</accession>
<feature type="region of interest" description="Disordered" evidence="7">
    <location>
        <begin position="1"/>
        <end position="20"/>
    </location>
</feature>
<dbReference type="InterPro" id="IPR000390">
    <property type="entry name" value="Small_drug/metabolite_transptr"/>
</dbReference>
<sequence>EITGRSEPQKKIWQQQKQQQQHQQRQRQQQRCFTASLAAPPPLMLPTAHGRMAGIFFLCGCICLEVLASSCIKLSLRNKLWMLGSYSAYGLSVFCFQHVLRYLPQSVAYATWCGAVCALVVLVNRLFFAETITMIQFFFILVIIFGVVGLNLV</sequence>
<feature type="non-terminal residue" evidence="9">
    <location>
        <position position="1"/>
    </location>
</feature>
<dbReference type="GO" id="GO:0022857">
    <property type="term" value="F:transmembrane transporter activity"/>
    <property type="evidence" value="ECO:0007669"/>
    <property type="project" value="InterPro"/>
</dbReference>
<protein>
    <submittedName>
        <fullName evidence="9">Uncharacterized protein</fullName>
    </submittedName>
</protein>